<feature type="domain" description="Beta-ketoacyl synthase-like N-terminal" evidence="1">
    <location>
        <begin position="23"/>
        <end position="234"/>
    </location>
</feature>
<dbReference type="Proteomes" id="UP001221268">
    <property type="component" value="Chromosome"/>
</dbReference>
<sequence>MSISFRITRWHAASARLNTPEHWQAWAKGELDAATLPESRPDLAFLPAIQRRRLSPAARLMFDAAHQVTEGVHCPTVLVSHDGELNRSFDLWQTLLKEHSVSPTSFGLSVHNALVGQWSMLQGDTSEHTALAARESGWELAFLEAAAMLEEGCDRVLVLAVDYPLANDIPVACRRAPFPYAVAALIEAGNGWTLERRNPAGQNGDYWGALQWAKQMWAGQTDFCNPYTDHAWQWHTTP</sequence>
<gene>
    <name evidence="2" type="ORF">PJU73_02660</name>
</gene>
<evidence type="ECO:0000313" key="3">
    <source>
        <dbReference type="Proteomes" id="UP001221268"/>
    </source>
</evidence>
<evidence type="ECO:0000313" key="2">
    <source>
        <dbReference type="EMBL" id="WCL72035.1"/>
    </source>
</evidence>
<accession>A0ABY7RP59</accession>
<dbReference type="Pfam" id="PF13723">
    <property type="entry name" value="Ketoacyl-synt_2"/>
    <property type="match status" value="1"/>
</dbReference>
<evidence type="ECO:0000259" key="1">
    <source>
        <dbReference type="Pfam" id="PF13723"/>
    </source>
</evidence>
<proteinExistence type="predicted"/>
<dbReference type="InterPro" id="IPR014030">
    <property type="entry name" value="Ketoacyl_synth_N"/>
</dbReference>
<reference evidence="2 3" key="1">
    <citation type="submission" date="2023-01" db="EMBL/GenBank/DDBJ databases">
        <authorList>
            <person name="Yang C."/>
        </authorList>
    </citation>
    <scope>NUCLEOTIDE SEQUENCE [LARGE SCALE GENOMIC DNA]</scope>
    <source>
        <strain evidence="2 3">ZJ106</strain>
    </source>
</reference>
<protein>
    <submittedName>
        <fullName evidence="2">Beta-ketoacyl synthase chain length factor</fullName>
    </submittedName>
</protein>
<keyword evidence="3" id="KW-1185">Reference proteome</keyword>
<name>A0ABY7RP59_9NEIS</name>
<dbReference type="RefSeq" id="WP_237090898.1">
    <property type="nucleotide sequence ID" value="NZ_CP116766.1"/>
</dbReference>
<organism evidence="2 3">
    <name type="scientific">Neisseria lisongii</name>
    <dbReference type="NCBI Taxonomy" id="2912188"/>
    <lineage>
        <taxon>Bacteria</taxon>
        <taxon>Pseudomonadati</taxon>
        <taxon>Pseudomonadota</taxon>
        <taxon>Betaproteobacteria</taxon>
        <taxon>Neisseriales</taxon>
        <taxon>Neisseriaceae</taxon>
        <taxon>Neisseria</taxon>
    </lineage>
</organism>
<dbReference type="InterPro" id="IPR016039">
    <property type="entry name" value="Thiolase-like"/>
</dbReference>
<dbReference type="SUPFAM" id="SSF53901">
    <property type="entry name" value="Thiolase-like"/>
    <property type="match status" value="1"/>
</dbReference>
<dbReference type="EMBL" id="CP116766">
    <property type="protein sequence ID" value="WCL72035.1"/>
    <property type="molecule type" value="Genomic_DNA"/>
</dbReference>